<keyword evidence="1" id="KW-0472">Membrane</keyword>
<dbReference type="RefSeq" id="WP_264842786.1">
    <property type="nucleotide sequence ID" value="NZ_AP025628.1"/>
</dbReference>
<keyword evidence="1" id="KW-0812">Transmembrane</keyword>
<sequence>MHEAAFLARLRAAWRRVGTGTLQGLVAAVLALAGSAGMSLQAQAAQACPGSCATCGRCGAGAALIGAIALVTGAGRRRGLLVALGVTGLLLLGLALWLKTHGGIRTLLQRTR</sequence>
<feature type="transmembrane region" description="Helical" evidence="1">
    <location>
        <begin position="54"/>
        <end position="72"/>
    </location>
</feature>
<dbReference type="KEGG" id="cmic:caldi_32820"/>
<accession>A0AA35CN11</accession>
<proteinExistence type="predicted"/>
<dbReference type="Proteomes" id="UP001163687">
    <property type="component" value="Chromosome"/>
</dbReference>
<organism evidence="3 4">
    <name type="scientific">Caldinitratiruptor microaerophilus</name>
    <dbReference type="NCBI Taxonomy" id="671077"/>
    <lineage>
        <taxon>Bacteria</taxon>
        <taxon>Bacillati</taxon>
        <taxon>Bacillota</taxon>
        <taxon>Clostridia</taxon>
        <taxon>Eubacteriales</taxon>
        <taxon>Symbiobacteriaceae</taxon>
        <taxon>Caldinitratiruptor</taxon>
    </lineage>
</organism>
<evidence type="ECO:0000256" key="1">
    <source>
        <dbReference type="SAM" id="Phobius"/>
    </source>
</evidence>
<feature type="transmembrane region" description="Helical" evidence="1">
    <location>
        <begin position="79"/>
        <end position="98"/>
    </location>
</feature>
<evidence type="ECO:0000256" key="2">
    <source>
        <dbReference type="SAM" id="SignalP"/>
    </source>
</evidence>
<dbReference type="AlphaFoldDB" id="A0AA35CN11"/>
<keyword evidence="2" id="KW-0732">Signal</keyword>
<protein>
    <recommendedName>
        <fullName evidence="5">Transmembrane protein</fullName>
    </recommendedName>
</protein>
<feature type="chain" id="PRO_5041238822" description="Transmembrane protein" evidence="2">
    <location>
        <begin position="45"/>
        <end position="112"/>
    </location>
</feature>
<evidence type="ECO:0000313" key="4">
    <source>
        <dbReference type="Proteomes" id="UP001163687"/>
    </source>
</evidence>
<evidence type="ECO:0000313" key="3">
    <source>
        <dbReference type="EMBL" id="BDG62192.1"/>
    </source>
</evidence>
<evidence type="ECO:0008006" key="5">
    <source>
        <dbReference type="Google" id="ProtNLM"/>
    </source>
</evidence>
<dbReference type="EMBL" id="AP025628">
    <property type="protein sequence ID" value="BDG62192.1"/>
    <property type="molecule type" value="Genomic_DNA"/>
</dbReference>
<name>A0AA35CN11_9FIRM</name>
<gene>
    <name evidence="3" type="ORF">caldi_32820</name>
</gene>
<reference evidence="3" key="1">
    <citation type="submission" date="2022-03" db="EMBL/GenBank/DDBJ databases">
        <title>Complete genome sequence of Caldinitratiruptor microaerophilus.</title>
        <authorList>
            <person name="Mukaiyama R."/>
            <person name="Nishiyama T."/>
            <person name="Ueda K."/>
        </authorList>
    </citation>
    <scope>NUCLEOTIDE SEQUENCE</scope>
    <source>
        <strain evidence="3">JCM 16183</strain>
    </source>
</reference>
<keyword evidence="4" id="KW-1185">Reference proteome</keyword>
<keyword evidence="1" id="KW-1133">Transmembrane helix</keyword>
<feature type="signal peptide" evidence="2">
    <location>
        <begin position="1"/>
        <end position="44"/>
    </location>
</feature>